<sequence>MLQQTSIIREFNKSAFSIIESMIAVVVVSMLTVFLMDATNLYYTISGMRITEDRMAKINDALLSYAKINGHLPCPASLEALSKDVSFGKSVNCSSVSSGNGIIVSGKNEKKIVHGTIPIKELGLPRSYMYDKWHRRLAYVVIANLAIDKKSFTTYSIKSGDAPVLEIKNIQGKIVSASGMEQPAYLLISYGKSGMGAHNSKGKIINACDTTFLESENCTHSNIFLYSSSVRQGLKDNYFDDILSWLSYSAILNAYKTMSTSSSITKNVSNPEQINLVVDYYIAGDTSVKNLVKNVNTGVNPAEIKTPGYFCVVEDCQNSDMSALMTEKSTTKSCLVYVEKNIVALVRSMQNKEIFIAPDIGYLKVDGNQIKLILNPGILHKAQGIITTYGLTIKTLMMKPLSAQYRDKGLYIISHSIGLGSLGITDNDVVYIDHEMIIPVVSNFKSTYPIMTSVIDDTRFFLEYTKSSSWNMFHKY</sequence>
<protein>
    <submittedName>
        <fullName evidence="2">Uncharacterized protein</fullName>
    </submittedName>
</protein>
<evidence type="ECO:0000313" key="2">
    <source>
        <dbReference type="EMBL" id="CAK8163537.1"/>
    </source>
</evidence>
<keyword evidence="1" id="KW-0812">Transmembrane</keyword>
<accession>A0ABP0EU48</accession>
<keyword evidence="3" id="KW-1185">Reference proteome</keyword>
<dbReference type="RefSeq" id="WP_338364839.1">
    <property type="nucleotide sequence ID" value="NZ_CAWVOK010000033.1"/>
</dbReference>
<organism evidence="2 3">
    <name type="scientific">Candidatus Xenohaliotis californiensis</name>
    <dbReference type="NCBI Taxonomy" id="84677"/>
    <lineage>
        <taxon>Bacteria</taxon>
        <taxon>Pseudomonadati</taxon>
        <taxon>Pseudomonadota</taxon>
        <taxon>Alphaproteobacteria</taxon>
        <taxon>Rickettsiales</taxon>
        <taxon>Anaplasmataceae</taxon>
        <taxon>Candidatus Xenohaliotis</taxon>
    </lineage>
</organism>
<dbReference type="Proteomes" id="UP001314181">
    <property type="component" value="Unassembled WGS sequence"/>
</dbReference>
<evidence type="ECO:0000256" key="1">
    <source>
        <dbReference type="SAM" id="Phobius"/>
    </source>
</evidence>
<reference evidence="2 3" key="1">
    <citation type="submission" date="2024-01" db="EMBL/GenBank/DDBJ databases">
        <authorList>
            <person name="Kunselman E."/>
        </authorList>
    </citation>
    <scope>NUCLEOTIDE SEQUENCE [LARGE SCALE GENOMIC DNA]</scope>
    <source>
        <strain evidence="2">2 abalone samples</strain>
    </source>
</reference>
<keyword evidence="1" id="KW-1133">Transmembrane helix</keyword>
<evidence type="ECO:0000313" key="3">
    <source>
        <dbReference type="Proteomes" id="UP001314181"/>
    </source>
</evidence>
<comment type="caution">
    <text evidence="2">The sequence shown here is derived from an EMBL/GenBank/DDBJ whole genome shotgun (WGS) entry which is preliminary data.</text>
</comment>
<proteinExistence type="predicted"/>
<keyword evidence="1" id="KW-0472">Membrane</keyword>
<dbReference type="EMBL" id="CAWVOK010000033">
    <property type="protein sequence ID" value="CAK8163537.1"/>
    <property type="molecule type" value="Genomic_DNA"/>
</dbReference>
<name>A0ABP0EU48_9RICK</name>
<gene>
    <name evidence="2" type="ORF">CAXC1_70063</name>
</gene>
<feature type="transmembrane region" description="Helical" evidence="1">
    <location>
        <begin position="21"/>
        <end position="43"/>
    </location>
</feature>